<proteinExistence type="predicted"/>
<reference evidence="1" key="1">
    <citation type="submission" date="2020-05" db="EMBL/GenBank/DDBJ databases">
        <authorList>
            <person name="Chiriac C."/>
            <person name="Salcher M."/>
            <person name="Ghai R."/>
            <person name="Kavagutti S V."/>
        </authorList>
    </citation>
    <scope>NUCLEOTIDE SEQUENCE</scope>
</reference>
<organism evidence="1">
    <name type="scientific">freshwater metagenome</name>
    <dbReference type="NCBI Taxonomy" id="449393"/>
    <lineage>
        <taxon>unclassified sequences</taxon>
        <taxon>metagenomes</taxon>
        <taxon>ecological metagenomes</taxon>
    </lineage>
</organism>
<accession>A0A6J6KL54</accession>
<sequence length="118" mass="12870">MIEVVGVYNADSTFVGEVSYWIGARLGVAHCSLCDVTHGLFTERADWKSCRDQCPFSISMFHRNDQPEAVRAAANDVTPVVVALVNDEYQVLLGPQQIDACEGSPERLVDAITKALGL</sequence>
<name>A0A6J6KL54_9ZZZZ</name>
<evidence type="ECO:0000313" key="1">
    <source>
        <dbReference type="EMBL" id="CAB4648609.1"/>
    </source>
</evidence>
<gene>
    <name evidence="1" type="ORF">UFOPK2166_00676</name>
</gene>
<dbReference type="EMBL" id="CAEZWB010000073">
    <property type="protein sequence ID" value="CAB4648609.1"/>
    <property type="molecule type" value="Genomic_DNA"/>
</dbReference>
<dbReference type="AlphaFoldDB" id="A0A6J6KL54"/>
<protein>
    <submittedName>
        <fullName evidence="1">Unannotated protein</fullName>
    </submittedName>
</protein>